<comment type="caution">
    <text evidence="2">The sequence shown here is derived from an EMBL/GenBank/DDBJ whole genome shotgun (WGS) entry which is preliminary data.</text>
</comment>
<dbReference type="AlphaFoldDB" id="A0A5J5IVY2"/>
<dbReference type="InterPro" id="IPR052509">
    <property type="entry name" value="Metal_resp_DNA-bind_regulator"/>
</dbReference>
<protein>
    <submittedName>
        <fullName evidence="2">Helix-turn-helix transcriptional regulator</fullName>
    </submittedName>
</protein>
<keyword evidence="3" id="KW-1185">Reference proteome</keyword>
<organism evidence="2 3">
    <name type="scientific">Microbacterium rhizomatis</name>
    <dbReference type="NCBI Taxonomy" id="1631477"/>
    <lineage>
        <taxon>Bacteria</taxon>
        <taxon>Bacillati</taxon>
        <taxon>Actinomycetota</taxon>
        <taxon>Actinomycetes</taxon>
        <taxon>Micrococcales</taxon>
        <taxon>Microbacteriaceae</taxon>
        <taxon>Microbacterium</taxon>
    </lineage>
</organism>
<dbReference type="PANTHER" id="PTHR33169:SF13">
    <property type="entry name" value="PADR-FAMILY TRANSCRIPTIONAL REGULATOR"/>
    <property type="match status" value="1"/>
</dbReference>
<dbReference type="SUPFAM" id="SSF46785">
    <property type="entry name" value="Winged helix' DNA-binding domain"/>
    <property type="match status" value="1"/>
</dbReference>
<evidence type="ECO:0000259" key="1">
    <source>
        <dbReference type="Pfam" id="PF03551"/>
    </source>
</evidence>
<sequence length="116" mass="12663">MASLTSPAFWILTSLAGGRRHGYEIMRETATESGGQVDLKATTLYAALDRLEREGLVTPDGDEVVNGRARRYFRITDEGSVRLRGEVELIERSARAARARLATGQAASVTPRIAMV</sequence>
<feature type="domain" description="Transcription regulator PadR N-terminal" evidence="1">
    <location>
        <begin position="11"/>
        <end position="84"/>
    </location>
</feature>
<dbReference type="OrthoDB" id="122286at2"/>
<proteinExistence type="predicted"/>
<dbReference type="EMBL" id="VYSA01000008">
    <property type="protein sequence ID" value="KAA9104490.1"/>
    <property type="molecule type" value="Genomic_DNA"/>
</dbReference>
<gene>
    <name evidence="2" type="ORF">F6B43_19160</name>
</gene>
<dbReference type="PANTHER" id="PTHR33169">
    <property type="entry name" value="PADR-FAMILY TRANSCRIPTIONAL REGULATOR"/>
    <property type="match status" value="1"/>
</dbReference>
<reference evidence="3" key="1">
    <citation type="submission" date="2019-09" db="EMBL/GenBank/DDBJ databases">
        <title>Mumia zhuanghuii sp. nov. isolated from the intestinal contents of plateau pika (Ochotona curzoniae) in the Qinghai-Tibet plateau of China.</title>
        <authorList>
            <person name="Tian Z."/>
        </authorList>
    </citation>
    <scope>NUCLEOTIDE SEQUENCE [LARGE SCALE GENOMIC DNA]</scope>
    <source>
        <strain evidence="3">JCM 30598</strain>
    </source>
</reference>
<dbReference type="InterPro" id="IPR036390">
    <property type="entry name" value="WH_DNA-bd_sf"/>
</dbReference>
<dbReference type="Pfam" id="PF03551">
    <property type="entry name" value="PadR"/>
    <property type="match status" value="1"/>
</dbReference>
<dbReference type="Proteomes" id="UP000325827">
    <property type="component" value="Unassembled WGS sequence"/>
</dbReference>
<evidence type="ECO:0000313" key="3">
    <source>
        <dbReference type="Proteomes" id="UP000325827"/>
    </source>
</evidence>
<dbReference type="Gene3D" id="1.10.10.10">
    <property type="entry name" value="Winged helix-like DNA-binding domain superfamily/Winged helix DNA-binding domain"/>
    <property type="match status" value="1"/>
</dbReference>
<dbReference type="InterPro" id="IPR005149">
    <property type="entry name" value="Tscrpt_reg_PadR_N"/>
</dbReference>
<accession>A0A5J5IVY2</accession>
<dbReference type="RefSeq" id="WP_150450672.1">
    <property type="nucleotide sequence ID" value="NZ_VYSA01000008.1"/>
</dbReference>
<evidence type="ECO:0000313" key="2">
    <source>
        <dbReference type="EMBL" id="KAA9104490.1"/>
    </source>
</evidence>
<name>A0A5J5IVY2_9MICO</name>
<dbReference type="InterPro" id="IPR036388">
    <property type="entry name" value="WH-like_DNA-bd_sf"/>
</dbReference>